<dbReference type="STRING" id="1123281.SAMN02745180_02638"/>
<keyword evidence="2" id="KW-1185">Reference proteome</keyword>
<evidence type="ECO:0008006" key="3">
    <source>
        <dbReference type="Google" id="ProtNLM"/>
    </source>
</evidence>
<sequence length="182" mass="21089">MKKRILCFIMLFYLIFALYTMVFSQNNYNKIDVSFKDIVLKGQGGIYNLHGETFYYNNKLYAPVSNVIKALGGEGILNKEENEITIRNYKDFPECNSLKGEVFAYGMIMSIDYQSRKLEIEQYLDDNSIELPSKLEVKKDVNIILERNDKKMNLDFADLKAGDRIGLILDKEKNVRAIILSK</sequence>
<dbReference type="OrthoDB" id="1951970at2"/>
<organism evidence="1 2">
    <name type="scientific">Sporanaerobacter acetigenes DSM 13106</name>
    <dbReference type="NCBI Taxonomy" id="1123281"/>
    <lineage>
        <taxon>Bacteria</taxon>
        <taxon>Bacillati</taxon>
        <taxon>Bacillota</taxon>
        <taxon>Tissierellia</taxon>
        <taxon>Tissierellales</taxon>
        <taxon>Sporanaerobacteraceae</taxon>
        <taxon>Sporanaerobacter</taxon>
    </lineage>
</organism>
<dbReference type="RefSeq" id="WP_072745260.1">
    <property type="nucleotide sequence ID" value="NZ_FQXR01000019.1"/>
</dbReference>
<protein>
    <recommendedName>
        <fullName evidence="3">Copper amine oxidase N-terminal domain-containing protein</fullName>
    </recommendedName>
</protein>
<dbReference type="EMBL" id="FQXR01000019">
    <property type="protein sequence ID" value="SHI18202.1"/>
    <property type="molecule type" value="Genomic_DNA"/>
</dbReference>
<name>A0A1M5Z1N1_9FIRM</name>
<reference evidence="1 2" key="1">
    <citation type="submission" date="2016-11" db="EMBL/GenBank/DDBJ databases">
        <authorList>
            <person name="Jaros S."/>
            <person name="Januszkiewicz K."/>
            <person name="Wedrychowicz H."/>
        </authorList>
    </citation>
    <scope>NUCLEOTIDE SEQUENCE [LARGE SCALE GENOMIC DNA]</scope>
    <source>
        <strain evidence="1 2">DSM 13106</strain>
    </source>
</reference>
<evidence type="ECO:0000313" key="1">
    <source>
        <dbReference type="EMBL" id="SHI18202.1"/>
    </source>
</evidence>
<proteinExistence type="predicted"/>
<dbReference type="Proteomes" id="UP000184389">
    <property type="component" value="Unassembled WGS sequence"/>
</dbReference>
<dbReference type="AlphaFoldDB" id="A0A1M5Z1N1"/>
<gene>
    <name evidence="1" type="ORF">SAMN02745180_02638</name>
</gene>
<evidence type="ECO:0000313" key="2">
    <source>
        <dbReference type="Proteomes" id="UP000184389"/>
    </source>
</evidence>
<accession>A0A1M5Z1N1</accession>